<name>A0A2N7VK50_9BURK</name>
<dbReference type="Proteomes" id="UP000235347">
    <property type="component" value="Unassembled WGS sequence"/>
</dbReference>
<gene>
    <name evidence="2" type="ORF">C0Z19_24195</name>
</gene>
<accession>A0A2N7VK50</accession>
<keyword evidence="3" id="KW-1185">Reference proteome</keyword>
<organism evidence="2 3">
    <name type="scientific">Trinickia soli</name>
    <dbReference type="NCBI Taxonomy" id="380675"/>
    <lineage>
        <taxon>Bacteria</taxon>
        <taxon>Pseudomonadati</taxon>
        <taxon>Pseudomonadota</taxon>
        <taxon>Betaproteobacteria</taxon>
        <taxon>Burkholderiales</taxon>
        <taxon>Burkholderiaceae</taxon>
        <taxon>Trinickia</taxon>
    </lineage>
</organism>
<comment type="caution">
    <text evidence="2">The sequence shown here is derived from an EMBL/GenBank/DDBJ whole genome shotgun (WGS) entry which is preliminary data.</text>
</comment>
<protein>
    <submittedName>
        <fullName evidence="2">Uncharacterized protein</fullName>
    </submittedName>
</protein>
<proteinExistence type="predicted"/>
<dbReference type="EMBL" id="PNYB01000029">
    <property type="protein sequence ID" value="PMS17530.1"/>
    <property type="molecule type" value="Genomic_DNA"/>
</dbReference>
<evidence type="ECO:0000256" key="1">
    <source>
        <dbReference type="SAM" id="MobiDB-lite"/>
    </source>
</evidence>
<feature type="region of interest" description="Disordered" evidence="1">
    <location>
        <begin position="45"/>
        <end position="102"/>
    </location>
</feature>
<dbReference type="AlphaFoldDB" id="A0A2N7VK50"/>
<evidence type="ECO:0000313" key="2">
    <source>
        <dbReference type="EMBL" id="PMS17530.1"/>
    </source>
</evidence>
<reference evidence="2 3" key="1">
    <citation type="submission" date="2018-01" db="EMBL/GenBank/DDBJ databases">
        <title>Whole genome analyses suggest that Burkholderia sensu lato contains two further novel genera in the rhizoxinica-symbiotica group Mycetohabitans gen. nov., and Trinickia gen. nov.: implications for the evolution of diazotrophy and nodulation in the Burkholderiaceae.</title>
        <authorList>
            <person name="Estrada-de los Santos P."/>
            <person name="Palmer M."/>
            <person name="Chavez-Ramirez B."/>
            <person name="Beukes C."/>
            <person name="Steenkamp E.T."/>
            <person name="Hirsch A.M."/>
            <person name="Manyaka P."/>
            <person name="Maluk M."/>
            <person name="Lafos M."/>
            <person name="Crook M."/>
            <person name="Gross E."/>
            <person name="Simon M.F."/>
            <person name="Bueno dos Reis Junior F."/>
            <person name="Poole P.S."/>
            <person name="Venter S.N."/>
            <person name="James E.K."/>
        </authorList>
    </citation>
    <scope>NUCLEOTIDE SEQUENCE [LARGE SCALE GENOMIC DNA]</scope>
    <source>
        <strain evidence="2 3">GP25-8</strain>
    </source>
</reference>
<sequence>MILSFVADRSSEVPRPSATGKESNMRMSIYLSAAAMTAALAGCLWVPGDGNRGDRNGGYGGDYGDRHDSGWHQGRSSGGENMNRSRRSNDEEPHGPRRGEGW</sequence>
<evidence type="ECO:0000313" key="3">
    <source>
        <dbReference type="Proteomes" id="UP000235347"/>
    </source>
</evidence>
<feature type="compositionally biased region" description="Basic and acidic residues" evidence="1">
    <location>
        <begin position="87"/>
        <end position="102"/>
    </location>
</feature>
<feature type="region of interest" description="Disordered" evidence="1">
    <location>
        <begin position="1"/>
        <end position="24"/>
    </location>
</feature>